<evidence type="ECO:0000313" key="1">
    <source>
        <dbReference type="EMBL" id="CAD1827467.1"/>
    </source>
</evidence>
<gene>
    <name evidence="1" type="ORF">CB5_LOCUS10678</name>
</gene>
<reference evidence="1" key="1">
    <citation type="submission" date="2020-07" db="EMBL/GenBank/DDBJ databases">
        <authorList>
            <person name="Lin J."/>
        </authorList>
    </citation>
    <scope>NUCLEOTIDE SEQUENCE</scope>
</reference>
<name>A0A6V7P9G1_ANACO</name>
<dbReference type="EMBL" id="LR862146">
    <property type="protein sequence ID" value="CAD1827467.1"/>
    <property type="molecule type" value="Genomic_DNA"/>
</dbReference>
<proteinExistence type="predicted"/>
<organism evidence="1">
    <name type="scientific">Ananas comosus var. bracteatus</name>
    <name type="common">red pineapple</name>
    <dbReference type="NCBI Taxonomy" id="296719"/>
    <lineage>
        <taxon>Eukaryota</taxon>
        <taxon>Viridiplantae</taxon>
        <taxon>Streptophyta</taxon>
        <taxon>Embryophyta</taxon>
        <taxon>Tracheophyta</taxon>
        <taxon>Spermatophyta</taxon>
        <taxon>Magnoliopsida</taxon>
        <taxon>Liliopsida</taxon>
        <taxon>Poales</taxon>
        <taxon>Bromeliaceae</taxon>
        <taxon>Bromelioideae</taxon>
        <taxon>Ananas</taxon>
    </lineage>
</organism>
<sequence>MNLCGWRKLIDWVEVDARRFVGTFVGENEGLRGDLRHEDRVLETMTMLACHLCSFAHACKGRSLQAGTPELAYVTYDRSCGIEKPTGAWRDRLIPRGGMLELPLALRRHKPDYLV</sequence>
<protein>
    <submittedName>
        <fullName evidence="1">Uncharacterized protein</fullName>
    </submittedName>
</protein>
<accession>A0A6V7P9G1</accession>
<dbReference type="AlphaFoldDB" id="A0A6V7P9G1"/>